<keyword evidence="3" id="KW-1185">Reference proteome</keyword>
<organism evidence="2 3">
    <name type="scientific">Paenibacillus dendrobii</name>
    <dbReference type="NCBI Taxonomy" id="2691084"/>
    <lineage>
        <taxon>Bacteria</taxon>
        <taxon>Bacillati</taxon>
        <taxon>Bacillota</taxon>
        <taxon>Bacilli</taxon>
        <taxon>Bacillales</taxon>
        <taxon>Paenibacillaceae</taxon>
        <taxon>Paenibacillus</taxon>
    </lineage>
</organism>
<dbReference type="Gene3D" id="3.40.109.10">
    <property type="entry name" value="NADH Oxidase"/>
    <property type="match status" value="1"/>
</dbReference>
<dbReference type="EMBL" id="WUBI01000003">
    <property type="protein sequence ID" value="MWV45650.1"/>
    <property type="molecule type" value="Genomic_DNA"/>
</dbReference>
<dbReference type="CDD" id="cd02142">
    <property type="entry name" value="McbC_SagB-like_oxidoreductase"/>
    <property type="match status" value="1"/>
</dbReference>
<dbReference type="RefSeq" id="WP_160499255.1">
    <property type="nucleotide sequence ID" value="NZ_WUBI01000003.1"/>
</dbReference>
<gene>
    <name evidence="2" type="ORF">GRF59_18720</name>
</gene>
<evidence type="ECO:0000259" key="1">
    <source>
        <dbReference type="Pfam" id="PF00881"/>
    </source>
</evidence>
<dbReference type="PANTHER" id="PTHR43745">
    <property type="entry name" value="NITROREDUCTASE MJ1384-RELATED"/>
    <property type="match status" value="1"/>
</dbReference>
<dbReference type="InterPro" id="IPR052544">
    <property type="entry name" value="Bacteriocin_Proc_Enz"/>
</dbReference>
<dbReference type="NCBIfam" id="TIGR03605">
    <property type="entry name" value="antibiot_sagB"/>
    <property type="match status" value="1"/>
</dbReference>
<comment type="caution">
    <text evidence="2">The sequence shown here is derived from an EMBL/GenBank/DDBJ whole genome shotgun (WGS) entry which is preliminary data.</text>
</comment>
<evidence type="ECO:0000313" key="2">
    <source>
        <dbReference type="EMBL" id="MWV45650.1"/>
    </source>
</evidence>
<evidence type="ECO:0000313" key="3">
    <source>
        <dbReference type="Proteomes" id="UP000460318"/>
    </source>
</evidence>
<proteinExistence type="predicted"/>
<dbReference type="InterPro" id="IPR020051">
    <property type="entry name" value="SagB-type_dehydrogenase"/>
</dbReference>
<accession>A0A7X3LIW9</accession>
<dbReference type="GO" id="GO:0016491">
    <property type="term" value="F:oxidoreductase activity"/>
    <property type="evidence" value="ECO:0007669"/>
    <property type="project" value="InterPro"/>
</dbReference>
<dbReference type="AlphaFoldDB" id="A0A7X3LIW9"/>
<dbReference type="InterPro" id="IPR000415">
    <property type="entry name" value="Nitroreductase-like"/>
</dbReference>
<dbReference type="PANTHER" id="PTHR43745:SF2">
    <property type="entry name" value="NITROREDUCTASE MJ1384-RELATED"/>
    <property type="match status" value="1"/>
</dbReference>
<reference evidence="2 3" key="1">
    <citation type="submission" date="2019-12" db="EMBL/GenBank/DDBJ databases">
        <title>Paenibacillus sp. nov., an endophytic bacterium isolated from the stem of Dendrobium.</title>
        <authorList>
            <person name="Zhao R."/>
        </authorList>
    </citation>
    <scope>NUCLEOTIDE SEQUENCE [LARGE SCALE GENOMIC DNA]</scope>
    <source>
        <strain evidence="2 3">HJL G12</strain>
    </source>
</reference>
<dbReference type="SUPFAM" id="SSF55469">
    <property type="entry name" value="FMN-dependent nitroreductase-like"/>
    <property type="match status" value="1"/>
</dbReference>
<sequence>MQLSHKDISEFYDYDLLFEELANSEPRSVAWRYNQRPLDDYEFSKHEVPLADFQDKIMLEREEEWPEEMISGLDQLLLERRSTFVNGMGAKWSLSDVSALLTWSAGVRDIHRHMGSQGTEEVITMRTYPSGGAMYSIKLYMYIRNVEGLEDGVYYYAPLQKELYRYGDAISMEQLERMLPMTLYKTDARSSMLEGVSILLFFIADLQYSFKKYGRLSYKLSLIESGHIAQNIQLVSTALKKHTLPICGFFADKVEELLQLREQKYKHCVYAMILG</sequence>
<protein>
    <submittedName>
        <fullName evidence="2">SagB/ThcOx family dehydrogenase</fullName>
    </submittedName>
</protein>
<name>A0A7X3LIW9_9BACL</name>
<dbReference type="InterPro" id="IPR029479">
    <property type="entry name" value="Nitroreductase"/>
</dbReference>
<dbReference type="Proteomes" id="UP000460318">
    <property type="component" value="Unassembled WGS sequence"/>
</dbReference>
<feature type="domain" description="Nitroreductase" evidence="1">
    <location>
        <begin position="125"/>
        <end position="275"/>
    </location>
</feature>
<dbReference type="Pfam" id="PF00881">
    <property type="entry name" value="Nitroreductase"/>
    <property type="match status" value="1"/>
</dbReference>